<evidence type="ECO:0000313" key="2">
    <source>
        <dbReference type="EMBL" id="VDP19985.1"/>
    </source>
</evidence>
<name>A0A183IZ50_9BILA</name>
<keyword evidence="3" id="KW-1185">Reference proteome</keyword>
<dbReference type="Proteomes" id="UP000270296">
    <property type="component" value="Unassembled WGS sequence"/>
</dbReference>
<sequence length="167" mass="18907">MEEIPGSQECEENFEKVPSEQPEEKKHSRVGGILDTIRRVSDAIVNNPFEPLEARGEDVEIDLMVTEQAFYEAPEVPEQTADEASQTSPVAKFFHELKDRVLTLPMEPFEPRGEDPEIDLMSTEQAFYVYDASGDSVKPQTRAEDGTEKSEKSQESSETRRSRSYST</sequence>
<feature type="compositionally biased region" description="Basic and acidic residues" evidence="1">
    <location>
        <begin position="13"/>
        <end position="26"/>
    </location>
</feature>
<organism evidence="4">
    <name type="scientific">Soboliphyme baturini</name>
    <dbReference type="NCBI Taxonomy" id="241478"/>
    <lineage>
        <taxon>Eukaryota</taxon>
        <taxon>Metazoa</taxon>
        <taxon>Ecdysozoa</taxon>
        <taxon>Nematoda</taxon>
        <taxon>Enoplea</taxon>
        <taxon>Dorylaimia</taxon>
        <taxon>Dioctophymatida</taxon>
        <taxon>Dioctophymatoidea</taxon>
        <taxon>Soboliphymatidae</taxon>
        <taxon>Soboliphyme</taxon>
    </lineage>
</organism>
<proteinExistence type="predicted"/>
<reference evidence="2 3" key="2">
    <citation type="submission" date="2018-11" db="EMBL/GenBank/DDBJ databases">
        <authorList>
            <consortium name="Pathogen Informatics"/>
        </authorList>
    </citation>
    <scope>NUCLEOTIDE SEQUENCE [LARGE SCALE GENOMIC DNA]</scope>
</reference>
<dbReference type="EMBL" id="UZAM01012088">
    <property type="protein sequence ID" value="VDP19985.1"/>
    <property type="molecule type" value="Genomic_DNA"/>
</dbReference>
<evidence type="ECO:0000256" key="1">
    <source>
        <dbReference type="SAM" id="MobiDB-lite"/>
    </source>
</evidence>
<dbReference type="AlphaFoldDB" id="A0A183IZ50"/>
<evidence type="ECO:0000313" key="4">
    <source>
        <dbReference type="WBParaSite" id="SBAD_0000921901-mRNA-1"/>
    </source>
</evidence>
<feature type="region of interest" description="Disordered" evidence="1">
    <location>
        <begin position="1"/>
        <end position="30"/>
    </location>
</feature>
<feature type="compositionally biased region" description="Basic and acidic residues" evidence="1">
    <location>
        <begin position="141"/>
        <end position="161"/>
    </location>
</feature>
<dbReference type="WBParaSite" id="SBAD_0000921901-mRNA-1">
    <property type="protein sequence ID" value="SBAD_0000921901-mRNA-1"/>
    <property type="gene ID" value="SBAD_0000921901"/>
</dbReference>
<reference evidence="4" key="1">
    <citation type="submission" date="2016-06" db="UniProtKB">
        <authorList>
            <consortium name="WormBaseParasite"/>
        </authorList>
    </citation>
    <scope>IDENTIFICATION</scope>
</reference>
<feature type="region of interest" description="Disordered" evidence="1">
    <location>
        <begin position="131"/>
        <end position="167"/>
    </location>
</feature>
<protein>
    <submittedName>
        <fullName evidence="4">Fibrous sheath-interacting protein 1</fullName>
    </submittedName>
</protein>
<feature type="region of interest" description="Disordered" evidence="1">
    <location>
        <begin position="106"/>
        <end position="125"/>
    </location>
</feature>
<accession>A0A183IZ50</accession>
<gene>
    <name evidence="2" type="ORF">SBAD_LOCUS8898</name>
</gene>
<evidence type="ECO:0000313" key="3">
    <source>
        <dbReference type="Proteomes" id="UP000270296"/>
    </source>
</evidence>